<dbReference type="Proteomes" id="UP000294418">
    <property type="component" value="Chromosome"/>
</dbReference>
<dbReference type="SUPFAM" id="SSF51735">
    <property type="entry name" value="NAD(P)-binding Rossmann-fold domains"/>
    <property type="match status" value="1"/>
</dbReference>
<evidence type="ECO:0000259" key="2">
    <source>
        <dbReference type="Pfam" id="PF01370"/>
    </source>
</evidence>
<dbReference type="Gene3D" id="3.40.50.720">
    <property type="entry name" value="NAD(P)-binding Rossmann-like Domain"/>
    <property type="match status" value="1"/>
</dbReference>
<evidence type="ECO:0000256" key="1">
    <source>
        <dbReference type="SAM" id="Phobius"/>
    </source>
</evidence>
<evidence type="ECO:0000313" key="3">
    <source>
        <dbReference type="EMBL" id="VFP84548.1"/>
    </source>
</evidence>
<gene>
    <name evidence="3" type="primary">yeeZ</name>
    <name evidence="3" type="ORF">ERCILAFE3058_633</name>
</gene>
<dbReference type="InterPro" id="IPR051783">
    <property type="entry name" value="NAD(P)-dependent_oxidoreduct"/>
</dbReference>
<sequence precursor="true">MKRVAIVGLGWIGMPLGISLIAAGWRVSGSKTTQNGVDAVRMYGIDGYCLQLKPILSCKERNLPALFSVDAMVIILPVTRMLLSSTRKDKDYLLSIQNLVKSARDFGVSHIVFTSSISVYGTRSEIVNENTGLSPKSVAGNILREVENWLCQTTGIVVDILRLSGLVGPNRHPGYFLAGKKELENGSHGVNLVHRDDVIAAIILLLKDGIGGRIYNLSASKHPARNEFYPYASMQLGLKPPTFTTPSRGRHGKIIDGSKICRELGLVYLYSDPVCMLRSSSYII</sequence>
<dbReference type="EMBL" id="LR217720">
    <property type="protein sequence ID" value="VFP84548.1"/>
    <property type="molecule type" value="Genomic_DNA"/>
</dbReference>
<evidence type="ECO:0000313" key="4">
    <source>
        <dbReference type="Proteomes" id="UP000294418"/>
    </source>
</evidence>
<dbReference type="OrthoDB" id="751203at2"/>
<protein>
    <submittedName>
        <fullName evidence="3">Protein YeeZ</fullName>
    </submittedName>
</protein>
<keyword evidence="1" id="KW-0472">Membrane</keyword>
<feature type="domain" description="NAD-dependent epimerase/dehydratase" evidence="2">
    <location>
        <begin position="96"/>
        <end position="217"/>
    </location>
</feature>
<name>A0A451DDS0_9GAMM</name>
<organism evidence="3 4">
    <name type="scientific">Candidatus Erwinia haradaeae</name>
    <dbReference type="NCBI Taxonomy" id="1922217"/>
    <lineage>
        <taxon>Bacteria</taxon>
        <taxon>Pseudomonadati</taxon>
        <taxon>Pseudomonadota</taxon>
        <taxon>Gammaproteobacteria</taxon>
        <taxon>Enterobacterales</taxon>
        <taxon>Erwiniaceae</taxon>
        <taxon>Erwinia</taxon>
    </lineage>
</organism>
<keyword evidence="1" id="KW-0812">Transmembrane</keyword>
<reference evidence="3 4" key="1">
    <citation type="submission" date="2019-02" db="EMBL/GenBank/DDBJ databases">
        <authorList>
            <person name="Manzano-Marin A."/>
            <person name="Manzano-Marin A."/>
        </authorList>
    </citation>
    <scope>NUCLEOTIDE SEQUENCE [LARGE SCALE GENOMIC DNA]</scope>
    <source>
        <strain evidence="3 4">ErCilaricifoliae</strain>
    </source>
</reference>
<dbReference type="InterPro" id="IPR036291">
    <property type="entry name" value="NAD(P)-bd_dom_sf"/>
</dbReference>
<dbReference type="GO" id="GO:0005737">
    <property type="term" value="C:cytoplasm"/>
    <property type="evidence" value="ECO:0007669"/>
    <property type="project" value="TreeGrafter"/>
</dbReference>
<dbReference type="PANTHER" id="PTHR48079:SF6">
    <property type="entry name" value="NAD(P)-BINDING DOMAIN-CONTAINING PROTEIN-RELATED"/>
    <property type="match status" value="1"/>
</dbReference>
<accession>A0A451DDS0</accession>
<keyword evidence="1" id="KW-1133">Transmembrane helix</keyword>
<dbReference type="Pfam" id="PF01370">
    <property type="entry name" value="Epimerase"/>
    <property type="match status" value="1"/>
</dbReference>
<dbReference type="GO" id="GO:0004029">
    <property type="term" value="F:aldehyde dehydrogenase (NAD+) activity"/>
    <property type="evidence" value="ECO:0007669"/>
    <property type="project" value="TreeGrafter"/>
</dbReference>
<dbReference type="PANTHER" id="PTHR48079">
    <property type="entry name" value="PROTEIN YEEZ"/>
    <property type="match status" value="1"/>
</dbReference>
<proteinExistence type="predicted"/>
<feature type="transmembrane region" description="Helical" evidence="1">
    <location>
        <begin position="7"/>
        <end position="25"/>
    </location>
</feature>
<dbReference type="RefSeq" id="WP_157990085.1">
    <property type="nucleotide sequence ID" value="NZ_LR217720.1"/>
</dbReference>
<dbReference type="InterPro" id="IPR001509">
    <property type="entry name" value="Epimerase_deHydtase"/>
</dbReference>
<dbReference type="AlphaFoldDB" id="A0A451DDS0"/>